<comment type="caution">
    <text evidence="2">The sequence shown here is derived from an EMBL/GenBank/DDBJ whole genome shotgun (WGS) entry which is preliminary data.</text>
</comment>
<evidence type="ECO:0000313" key="3">
    <source>
        <dbReference type="Proteomes" id="UP000284706"/>
    </source>
</evidence>
<evidence type="ECO:0000313" key="2">
    <source>
        <dbReference type="EMBL" id="PPQ97982.1"/>
    </source>
</evidence>
<keyword evidence="3" id="KW-1185">Reference proteome</keyword>
<protein>
    <submittedName>
        <fullName evidence="2">Uncharacterized protein</fullName>
    </submittedName>
</protein>
<feature type="region of interest" description="Disordered" evidence="1">
    <location>
        <begin position="89"/>
        <end position="115"/>
    </location>
</feature>
<dbReference type="Proteomes" id="UP000284706">
    <property type="component" value="Unassembled WGS sequence"/>
</dbReference>
<dbReference type="EMBL" id="NHYE01001155">
    <property type="protein sequence ID" value="PPQ97982.1"/>
    <property type="molecule type" value="Genomic_DNA"/>
</dbReference>
<reference evidence="2 3" key="1">
    <citation type="journal article" date="2018" name="Evol. Lett.">
        <title>Horizontal gene cluster transfer increased hallucinogenic mushroom diversity.</title>
        <authorList>
            <person name="Reynolds H.T."/>
            <person name="Vijayakumar V."/>
            <person name="Gluck-Thaler E."/>
            <person name="Korotkin H.B."/>
            <person name="Matheny P.B."/>
            <person name="Slot J.C."/>
        </authorList>
    </citation>
    <scope>NUCLEOTIDE SEQUENCE [LARGE SCALE GENOMIC DNA]</scope>
    <source>
        <strain evidence="2 3">SRW20</strain>
    </source>
</reference>
<organism evidence="2 3">
    <name type="scientific">Gymnopilus dilepis</name>
    <dbReference type="NCBI Taxonomy" id="231916"/>
    <lineage>
        <taxon>Eukaryota</taxon>
        <taxon>Fungi</taxon>
        <taxon>Dikarya</taxon>
        <taxon>Basidiomycota</taxon>
        <taxon>Agaricomycotina</taxon>
        <taxon>Agaricomycetes</taxon>
        <taxon>Agaricomycetidae</taxon>
        <taxon>Agaricales</taxon>
        <taxon>Agaricineae</taxon>
        <taxon>Hymenogastraceae</taxon>
        <taxon>Gymnopilus</taxon>
    </lineage>
</organism>
<dbReference type="InParanoid" id="A0A409Y4R8"/>
<name>A0A409Y4R8_9AGAR</name>
<dbReference type="AlphaFoldDB" id="A0A409Y4R8"/>
<sequence length="171" mass="19044">MAQNVMTGKVPEDGCWSQTTATSTCESQASLAPVYGLRCETYGTLVQTPSATKILGPRMMRKRTPTYFATRRTRHSRRSTDITPWTSARKIASKPHSASPRCTSSGESQHGCIPRESRHGSLDDFQLLTIGVEYLRRQDDCCQMPDNYCYLKSAYRQTIVGFPSPLVVPSS</sequence>
<gene>
    <name evidence="2" type="ORF">CVT26_003131</name>
</gene>
<accession>A0A409Y4R8</accession>
<proteinExistence type="predicted"/>
<evidence type="ECO:0000256" key="1">
    <source>
        <dbReference type="SAM" id="MobiDB-lite"/>
    </source>
</evidence>